<proteinExistence type="inferred from homology"/>
<dbReference type="Proteomes" id="UP000734854">
    <property type="component" value="Unassembled WGS sequence"/>
</dbReference>
<dbReference type="PANTHER" id="PTHR12161">
    <property type="entry name" value="IST1 FAMILY MEMBER"/>
    <property type="match status" value="1"/>
</dbReference>
<gene>
    <name evidence="2" type="ORF">ZIOFF_003291</name>
</gene>
<reference evidence="2 3" key="1">
    <citation type="submission" date="2020-08" db="EMBL/GenBank/DDBJ databases">
        <title>Plant Genome Project.</title>
        <authorList>
            <person name="Zhang R.-G."/>
        </authorList>
    </citation>
    <scope>NUCLEOTIDE SEQUENCE [LARGE SCALE GENOMIC DNA]</scope>
    <source>
        <tissue evidence="2">Rhizome</tissue>
    </source>
</reference>
<keyword evidence="3" id="KW-1185">Reference proteome</keyword>
<comment type="similarity">
    <text evidence="1">Belongs to the IST1 family.</text>
</comment>
<name>A0A8J5I8D7_ZINOF</name>
<dbReference type="AlphaFoldDB" id="A0A8J5I8D7"/>
<evidence type="ECO:0000313" key="2">
    <source>
        <dbReference type="EMBL" id="KAG6538179.1"/>
    </source>
</evidence>
<dbReference type="GO" id="GO:0015031">
    <property type="term" value="P:protein transport"/>
    <property type="evidence" value="ECO:0007669"/>
    <property type="project" value="InterPro"/>
</dbReference>
<dbReference type="PANTHER" id="PTHR12161:SF55">
    <property type="entry name" value="REGULATOR OF VPS4 ACTIVITY IN THE MVB PATHWAY PROTEIN"/>
    <property type="match status" value="1"/>
</dbReference>
<protein>
    <submittedName>
        <fullName evidence="2">Uncharacterized protein</fullName>
    </submittedName>
</protein>
<evidence type="ECO:0000313" key="3">
    <source>
        <dbReference type="Proteomes" id="UP000734854"/>
    </source>
</evidence>
<accession>A0A8J5I8D7</accession>
<organism evidence="2 3">
    <name type="scientific">Zingiber officinale</name>
    <name type="common">Ginger</name>
    <name type="synonym">Amomum zingiber</name>
    <dbReference type="NCBI Taxonomy" id="94328"/>
    <lineage>
        <taxon>Eukaryota</taxon>
        <taxon>Viridiplantae</taxon>
        <taxon>Streptophyta</taxon>
        <taxon>Embryophyta</taxon>
        <taxon>Tracheophyta</taxon>
        <taxon>Spermatophyta</taxon>
        <taxon>Magnoliopsida</taxon>
        <taxon>Liliopsida</taxon>
        <taxon>Zingiberales</taxon>
        <taxon>Zingiberaceae</taxon>
        <taxon>Zingiber</taxon>
    </lineage>
</organism>
<dbReference type="Gene3D" id="1.20.1260.60">
    <property type="entry name" value="Vacuolar protein sorting-associated protein Ist1"/>
    <property type="match status" value="1"/>
</dbReference>
<dbReference type="Pfam" id="PF03398">
    <property type="entry name" value="Ist1"/>
    <property type="match status" value="1"/>
</dbReference>
<dbReference type="EMBL" id="JACMSC010000001">
    <property type="protein sequence ID" value="KAG6538179.1"/>
    <property type="molecule type" value="Genomic_DNA"/>
</dbReference>
<evidence type="ECO:0000256" key="1">
    <source>
        <dbReference type="ARBA" id="ARBA00005536"/>
    </source>
</evidence>
<dbReference type="InterPro" id="IPR042277">
    <property type="entry name" value="IST1-like"/>
</dbReference>
<dbReference type="InterPro" id="IPR005061">
    <property type="entry name" value="Ist1"/>
</dbReference>
<sequence length="258" mass="29261">MAFEINQFAIGAVKKLMGAGFSSILRRRFDSSKCKAEARMAMARIKLLQNKREAQVRQMRRDVALLLESGRDETARIRIDRLQELLRRDGNHHIGEVKLKGLMEIAKECQVEWNPAESEQELLVPPEKVIVCPRTLSCTHTQTQIRMTTSIVKPIFPVQSKDFNRKELQFGDHASAAHAISEYAEKAIHSEQAAAHPANQNSHPFDRSTTVDTLVCKCKKFNQVESSIRDTCSFKLRGQGLGEEALLLSEFQFIKHFG</sequence>
<comment type="caution">
    <text evidence="2">The sequence shown here is derived from an EMBL/GenBank/DDBJ whole genome shotgun (WGS) entry which is preliminary data.</text>
</comment>